<keyword evidence="10" id="KW-1015">Disulfide bond</keyword>
<evidence type="ECO:0000313" key="14">
    <source>
        <dbReference type="EMBL" id="KAK7493693.1"/>
    </source>
</evidence>
<dbReference type="SUPFAM" id="SSF54897">
    <property type="entry name" value="Protease propeptides/inhibitors"/>
    <property type="match status" value="1"/>
</dbReference>
<organism evidence="14 15">
    <name type="scientific">Batillaria attramentaria</name>
    <dbReference type="NCBI Taxonomy" id="370345"/>
    <lineage>
        <taxon>Eukaryota</taxon>
        <taxon>Metazoa</taxon>
        <taxon>Spiralia</taxon>
        <taxon>Lophotrochozoa</taxon>
        <taxon>Mollusca</taxon>
        <taxon>Gastropoda</taxon>
        <taxon>Caenogastropoda</taxon>
        <taxon>Sorbeoconcha</taxon>
        <taxon>Cerithioidea</taxon>
        <taxon>Batillariidae</taxon>
        <taxon>Batillaria</taxon>
    </lineage>
</organism>
<keyword evidence="3" id="KW-0121">Carboxypeptidase</keyword>
<feature type="chain" id="PRO_5044825569" description="Peptidase M14 domain-containing protein" evidence="12">
    <location>
        <begin position="19"/>
        <end position="405"/>
    </location>
</feature>
<evidence type="ECO:0000313" key="15">
    <source>
        <dbReference type="Proteomes" id="UP001519460"/>
    </source>
</evidence>
<proteinExistence type="inferred from homology"/>
<feature type="active site" description="Proton donor/acceptor" evidence="11">
    <location>
        <position position="358"/>
    </location>
</feature>
<comment type="similarity">
    <text evidence="2 11">Belongs to the peptidase M14 family.</text>
</comment>
<evidence type="ECO:0000256" key="9">
    <source>
        <dbReference type="ARBA" id="ARBA00023049"/>
    </source>
</evidence>
<accession>A0ABD0L2Z5</accession>
<evidence type="ECO:0000256" key="4">
    <source>
        <dbReference type="ARBA" id="ARBA00022670"/>
    </source>
</evidence>
<dbReference type="InterPro" id="IPR000834">
    <property type="entry name" value="Peptidase_M14"/>
</dbReference>
<dbReference type="Proteomes" id="UP001519460">
    <property type="component" value="Unassembled WGS sequence"/>
</dbReference>
<dbReference type="InterPro" id="IPR003146">
    <property type="entry name" value="M14A_act_pep"/>
</dbReference>
<evidence type="ECO:0000256" key="6">
    <source>
        <dbReference type="ARBA" id="ARBA00022729"/>
    </source>
</evidence>
<dbReference type="GO" id="GO:0004180">
    <property type="term" value="F:carboxypeptidase activity"/>
    <property type="evidence" value="ECO:0007669"/>
    <property type="project" value="UniProtKB-KW"/>
</dbReference>
<keyword evidence="5" id="KW-0479">Metal-binding</keyword>
<keyword evidence="9" id="KW-0482">Metalloprotease</keyword>
<sequence>MAAERLTLLFLLLACVLHFPVGSLRTYRGYKLFQVTPTTDAHANVLRQLKEESHEMEFLTGLKRNRVTTFVVPPSETSWAHDLLVDHGMKIKTSDLQSLLDRERQRVRSRFAYAKAGRTKPPLSHDDYRDLDEVDKSLGRNPEKRVIIVEALTHAREWIAGAAILYVIDQLLYQYKMNDGDARRALDMYKWIFVPVANPDGYHHTWAEDRMWRKNRRQMHGCVGVDINRNYNIDFKGTEKRYTRNCKTCVYAGPEPFSEPESQNIKHLVESNLSRLQAFVPLHSFQQALFAPWGFTKERPTRHEELDRVGKLMLQTLLSFGKKYEYGISLDLLGYPVSGDAADWVFSMAPWSYTYVYELRPGNYSSCTFILPPEEIVPTGKEVYASLMTMVREMKPVETDHDEDN</sequence>
<dbReference type="PANTHER" id="PTHR11705:SF91">
    <property type="entry name" value="FI01817P-RELATED"/>
    <property type="match status" value="1"/>
</dbReference>
<dbReference type="PROSITE" id="PS52035">
    <property type="entry name" value="PEPTIDASE_M14"/>
    <property type="match status" value="1"/>
</dbReference>
<dbReference type="GO" id="GO:0046872">
    <property type="term" value="F:metal ion binding"/>
    <property type="evidence" value="ECO:0007669"/>
    <property type="project" value="UniProtKB-KW"/>
</dbReference>
<keyword evidence="7" id="KW-0378">Hydrolase</keyword>
<evidence type="ECO:0000256" key="8">
    <source>
        <dbReference type="ARBA" id="ARBA00022833"/>
    </source>
</evidence>
<dbReference type="EMBL" id="JACVVK020000090">
    <property type="protein sequence ID" value="KAK7493693.1"/>
    <property type="molecule type" value="Genomic_DNA"/>
</dbReference>
<evidence type="ECO:0000256" key="7">
    <source>
        <dbReference type="ARBA" id="ARBA00022801"/>
    </source>
</evidence>
<evidence type="ECO:0000256" key="1">
    <source>
        <dbReference type="ARBA" id="ARBA00001947"/>
    </source>
</evidence>
<comment type="caution">
    <text evidence="14">The sequence shown here is derived from an EMBL/GenBank/DDBJ whole genome shotgun (WGS) entry which is preliminary data.</text>
</comment>
<evidence type="ECO:0000256" key="11">
    <source>
        <dbReference type="PROSITE-ProRule" id="PRU01379"/>
    </source>
</evidence>
<keyword evidence="15" id="KW-1185">Reference proteome</keyword>
<dbReference type="Pfam" id="PF02244">
    <property type="entry name" value="Propep_M14"/>
    <property type="match status" value="1"/>
</dbReference>
<evidence type="ECO:0000256" key="3">
    <source>
        <dbReference type="ARBA" id="ARBA00022645"/>
    </source>
</evidence>
<dbReference type="AlphaFoldDB" id="A0ABD0L2Z5"/>
<evidence type="ECO:0000256" key="12">
    <source>
        <dbReference type="SAM" id="SignalP"/>
    </source>
</evidence>
<reference evidence="14 15" key="1">
    <citation type="journal article" date="2023" name="Sci. Data">
        <title>Genome assembly of the Korean intertidal mud-creeper Batillaria attramentaria.</title>
        <authorList>
            <person name="Patra A.K."/>
            <person name="Ho P.T."/>
            <person name="Jun S."/>
            <person name="Lee S.J."/>
            <person name="Kim Y."/>
            <person name="Won Y.J."/>
        </authorList>
    </citation>
    <scope>NUCLEOTIDE SEQUENCE [LARGE SCALE GENOMIC DNA]</scope>
    <source>
        <strain evidence="14">Wonlab-2016</strain>
    </source>
</reference>
<dbReference type="FunFam" id="3.40.630.10:FF:000084">
    <property type="entry name" value="Carboxypeptidase B2"/>
    <property type="match status" value="1"/>
</dbReference>
<dbReference type="PANTHER" id="PTHR11705">
    <property type="entry name" value="PROTEASE FAMILY M14 CARBOXYPEPTIDASE A,B"/>
    <property type="match status" value="1"/>
</dbReference>
<evidence type="ECO:0000259" key="13">
    <source>
        <dbReference type="PROSITE" id="PS52035"/>
    </source>
</evidence>
<evidence type="ECO:0000256" key="10">
    <source>
        <dbReference type="ARBA" id="ARBA00023157"/>
    </source>
</evidence>
<dbReference type="InterPro" id="IPR036990">
    <property type="entry name" value="M14A-like_propep"/>
</dbReference>
<dbReference type="SUPFAM" id="SSF53187">
    <property type="entry name" value="Zn-dependent exopeptidases"/>
    <property type="match status" value="1"/>
</dbReference>
<dbReference type="GO" id="GO:0008237">
    <property type="term" value="F:metallopeptidase activity"/>
    <property type="evidence" value="ECO:0007669"/>
    <property type="project" value="UniProtKB-KW"/>
</dbReference>
<name>A0ABD0L2Z5_9CAEN</name>
<dbReference type="Pfam" id="PF00246">
    <property type="entry name" value="Peptidase_M14"/>
    <property type="match status" value="1"/>
</dbReference>
<dbReference type="GO" id="GO:0006508">
    <property type="term" value="P:proteolysis"/>
    <property type="evidence" value="ECO:0007669"/>
    <property type="project" value="UniProtKB-KW"/>
</dbReference>
<keyword evidence="4" id="KW-0645">Protease</keyword>
<feature type="signal peptide" evidence="12">
    <location>
        <begin position="1"/>
        <end position="18"/>
    </location>
</feature>
<keyword evidence="6 12" id="KW-0732">Signal</keyword>
<dbReference type="Gene3D" id="3.30.70.340">
    <property type="entry name" value="Metallocarboxypeptidase-like"/>
    <property type="match status" value="1"/>
</dbReference>
<feature type="domain" description="Peptidase M14" evidence="13">
    <location>
        <begin position="92"/>
        <end position="394"/>
    </location>
</feature>
<protein>
    <recommendedName>
        <fullName evidence="13">Peptidase M14 domain-containing protein</fullName>
    </recommendedName>
</protein>
<gene>
    <name evidence="14" type="ORF">BaRGS_00015022</name>
</gene>
<dbReference type="SMART" id="SM00631">
    <property type="entry name" value="Zn_pept"/>
    <property type="match status" value="1"/>
</dbReference>
<evidence type="ECO:0000256" key="5">
    <source>
        <dbReference type="ARBA" id="ARBA00022723"/>
    </source>
</evidence>
<keyword evidence="8" id="KW-0862">Zinc</keyword>
<comment type="cofactor">
    <cofactor evidence="1">
        <name>Zn(2+)</name>
        <dbReference type="ChEBI" id="CHEBI:29105"/>
    </cofactor>
</comment>
<evidence type="ECO:0000256" key="2">
    <source>
        <dbReference type="ARBA" id="ARBA00005988"/>
    </source>
</evidence>
<dbReference type="Gene3D" id="3.40.630.10">
    <property type="entry name" value="Zn peptidases"/>
    <property type="match status" value="1"/>
</dbReference>